<accession>A0A2P2L1I9</accession>
<dbReference type="EMBL" id="GGEC01031353">
    <property type="protein sequence ID" value="MBX11837.1"/>
    <property type="molecule type" value="Transcribed_RNA"/>
</dbReference>
<reference evidence="1" key="1">
    <citation type="submission" date="2018-02" db="EMBL/GenBank/DDBJ databases">
        <title>Rhizophora mucronata_Transcriptome.</title>
        <authorList>
            <person name="Meera S.P."/>
            <person name="Sreeshan A."/>
            <person name="Augustine A."/>
        </authorList>
    </citation>
    <scope>NUCLEOTIDE SEQUENCE</scope>
    <source>
        <tissue evidence="1">Leaf</tissue>
    </source>
</reference>
<evidence type="ECO:0000313" key="1">
    <source>
        <dbReference type="EMBL" id="MBX11837.1"/>
    </source>
</evidence>
<proteinExistence type="predicted"/>
<sequence length="55" mass="6509">MTARKCNLGERFLLFYQPDIRKWDPDTRASLQKLRIPTSHVPPLPFCISLMFMLD</sequence>
<name>A0A2P2L1I9_RHIMU</name>
<organism evidence="1">
    <name type="scientific">Rhizophora mucronata</name>
    <name type="common">Asiatic mangrove</name>
    <dbReference type="NCBI Taxonomy" id="61149"/>
    <lineage>
        <taxon>Eukaryota</taxon>
        <taxon>Viridiplantae</taxon>
        <taxon>Streptophyta</taxon>
        <taxon>Embryophyta</taxon>
        <taxon>Tracheophyta</taxon>
        <taxon>Spermatophyta</taxon>
        <taxon>Magnoliopsida</taxon>
        <taxon>eudicotyledons</taxon>
        <taxon>Gunneridae</taxon>
        <taxon>Pentapetalae</taxon>
        <taxon>rosids</taxon>
        <taxon>fabids</taxon>
        <taxon>Malpighiales</taxon>
        <taxon>Rhizophoraceae</taxon>
        <taxon>Rhizophora</taxon>
    </lineage>
</organism>
<dbReference type="AlphaFoldDB" id="A0A2P2L1I9"/>
<protein>
    <submittedName>
        <fullName evidence="1">Uncharacterized protein</fullName>
    </submittedName>
</protein>